<sequence>MLTPQPVEIPANARLIDVRSAGEFANGHIEGAINLPLDSIASQIKKVCDKIDEPLVLYCQSGMRSSLARQQLMSQGYQQVVNGGGVGSLALRLQKQIIR</sequence>
<dbReference type="CDD" id="cd00158">
    <property type="entry name" value="RHOD"/>
    <property type="match status" value="1"/>
</dbReference>
<dbReference type="SMART" id="SM00450">
    <property type="entry name" value="RHOD"/>
    <property type="match status" value="1"/>
</dbReference>
<dbReference type="InterPro" id="IPR036873">
    <property type="entry name" value="Rhodanese-like_dom_sf"/>
</dbReference>
<keyword evidence="3" id="KW-1185">Reference proteome</keyword>
<comment type="caution">
    <text evidence="2">The sequence shown here is derived from an EMBL/GenBank/DDBJ whole genome shotgun (WGS) entry which is preliminary data.</text>
</comment>
<evidence type="ECO:0000313" key="2">
    <source>
        <dbReference type="EMBL" id="MCB6184926.1"/>
    </source>
</evidence>
<dbReference type="EMBL" id="JAJBZT010000010">
    <property type="protein sequence ID" value="MCB6184926.1"/>
    <property type="molecule type" value="Genomic_DNA"/>
</dbReference>
<evidence type="ECO:0000259" key="1">
    <source>
        <dbReference type="PROSITE" id="PS50206"/>
    </source>
</evidence>
<dbReference type="PANTHER" id="PTHR45431">
    <property type="entry name" value="RHODANESE-LIKE DOMAIN-CONTAINING PROTEIN 15, CHLOROPLASTIC"/>
    <property type="match status" value="1"/>
</dbReference>
<accession>A0ABS8D9N3</accession>
<reference evidence="2" key="1">
    <citation type="submission" date="2021-10" db="EMBL/GenBank/DDBJ databases">
        <title>The complete genome sequence of Leeia sp. TBRC 13508.</title>
        <authorList>
            <person name="Charoenyingcharoen P."/>
            <person name="Yukphan P."/>
        </authorList>
    </citation>
    <scope>NUCLEOTIDE SEQUENCE</scope>
    <source>
        <strain evidence="2">TBRC 13508</strain>
    </source>
</reference>
<name>A0ABS8D9N3_9NEIS</name>
<dbReference type="InterPro" id="IPR052367">
    <property type="entry name" value="Thiosulfate_ST/Rhodanese-like"/>
</dbReference>
<proteinExistence type="predicted"/>
<dbReference type="SUPFAM" id="SSF52821">
    <property type="entry name" value="Rhodanese/Cell cycle control phosphatase"/>
    <property type="match status" value="1"/>
</dbReference>
<feature type="domain" description="Rhodanese" evidence="1">
    <location>
        <begin position="9"/>
        <end position="95"/>
    </location>
</feature>
<dbReference type="RefSeq" id="WP_227181744.1">
    <property type="nucleotide sequence ID" value="NZ_JAJBZT010000010.1"/>
</dbReference>
<dbReference type="InterPro" id="IPR001763">
    <property type="entry name" value="Rhodanese-like_dom"/>
</dbReference>
<dbReference type="Gene3D" id="3.40.250.10">
    <property type="entry name" value="Rhodanese-like domain"/>
    <property type="match status" value="1"/>
</dbReference>
<dbReference type="Proteomes" id="UP001165395">
    <property type="component" value="Unassembled WGS sequence"/>
</dbReference>
<dbReference type="Pfam" id="PF00581">
    <property type="entry name" value="Rhodanese"/>
    <property type="match status" value="1"/>
</dbReference>
<protein>
    <submittedName>
        <fullName evidence="2">Rhodanese-like domain-containing protein</fullName>
    </submittedName>
</protein>
<dbReference type="PANTHER" id="PTHR45431:SF3">
    <property type="entry name" value="RHODANESE-LIKE DOMAIN-CONTAINING PROTEIN 15, CHLOROPLASTIC"/>
    <property type="match status" value="1"/>
</dbReference>
<gene>
    <name evidence="2" type="ORF">LIN78_15365</name>
</gene>
<evidence type="ECO:0000313" key="3">
    <source>
        <dbReference type="Proteomes" id="UP001165395"/>
    </source>
</evidence>
<organism evidence="2 3">
    <name type="scientific">Leeia speluncae</name>
    <dbReference type="NCBI Taxonomy" id="2884804"/>
    <lineage>
        <taxon>Bacteria</taxon>
        <taxon>Pseudomonadati</taxon>
        <taxon>Pseudomonadota</taxon>
        <taxon>Betaproteobacteria</taxon>
        <taxon>Neisseriales</taxon>
        <taxon>Leeiaceae</taxon>
        <taxon>Leeia</taxon>
    </lineage>
</organism>
<dbReference type="PROSITE" id="PS50206">
    <property type="entry name" value="RHODANESE_3"/>
    <property type="match status" value="1"/>
</dbReference>